<name>A0A151LZC9_ALLMI</name>
<gene>
    <name evidence="1" type="ORF">Y1Q_0000331</name>
</gene>
<dbReference type="EMBL" id="AKHW03006964">
    <property type="protein sequence ID" value="KYO17590.1"/>
    <property type="molecule type" value="Genomic_DNA"/>
</dbReference>
<organism evidence="1 2">
    <name type="scientific">Alligator mississippiensis</name>
    <name type="common">American alligator</name>
    <dbReference type="NCBI Taxonomy" id="8496"/>
    <lineage>
        <taxon>Eukaryota</taxon>
        <taxon>Metazoa</taxon>
        <taxon>Chordata</taxon>
        <taxon>Craniata</taxon>
        <taxon>Vertebrata</taxon>
        <taxon>Euteleostomi</taxon>
        <taxon>Archelosauria</taxon>
        <taxon>Archosauria</taxon>
        <taxon>Crocodylia</taxon>
        <taxon>Alligatoridae</taxon>
        <taxon>Alligatorinae</taxon>
        <taxon>Alligator</taxon>
    </lineage>
</organism>
<proteinExistence type="predicted"/>
<comment type="caution">
    <text evidence="1">The sequence shown here is derived from an EMBL/GenBank/DDBJ whole genome shotgun (WGS) entry which is preliminary data.</text>
</comment>
<sequence>MADPADRGGPPAANPTDLQVAGVYRWHFQAQTRTAYKLACGKWHQVRLDFSVIRMSLLDLTLGCLLNCME</sequence>
<dbReference type="AlphaFoldDB" id="A0A151LZC9"/>
<dbReference type="Proteomes" id="UP000050525">
    <property type="component" value="Unassembled WGS sequence"/>
</dbReference>
<evidence type="ECO:0000313" key="2">
    <source>
        <dbReference type="Proteomes" id="UP000050525"/>
    </source>
</evidence>
<protein>
    <submittedName>
        <fullName evidence="1">Uncharacterized protein</fullName>
    </submittedName>
</protein>
<keyword evidence="2" id="KW-1185">Reference proteome</keyword>
<accession>A0A151LZC9</accession>
<evidence type="ECO:0000313" key="1">
    <source>
        <dbReference type="EMBL" id="KYO17590.1"/>
    </source>
</evidence>
<reference evidence="1 2" key="1">
    <citation type="journal article" date="2012" name="Genome Biol.">
        <title>Sequencing three crocodilian genomes to illuminate the evolution of archosaurs and amniotes.</title>
        <authorList>
            <person name="St John J.A."/>
            <person name="Braun E.L."/>
            <person name="Isberg S.R."/>
            <person name="Miles L.G."/>
            <person name="Chong A.Y."/>
            <person name="Gongora J."/>
            <person name="Dalzell P."/>
            <person name="Moran C."/>
            <person name="Bed'hom B."/>
            <person name="Abzhanov A."/>
            <person name="Burgess S.C."/>
            <person name="Cooksey A.M."/>
            <person name="Castoe T.A."/>
            <person name="Crawford N.G."/>
            <person name="Densmore L.D."/>
            <person name="Drew J.C."/>
            <person name="Edwards S.V."/>
            <person name="Faircloth B.C."/>
            <person name="Fujita M.K."/>
            <person name="Greenwold M.J."/>
            <person name="Hoffmann F.G."/>
            <person name="Howard J.M."/>
            <person name="Iguchi T."/>
            <person name="Janes D.E."/>
            <person name="Khan S.Y."/>
            <person name="Kohno S."/>
            <person name="de Koning A.J."/>
            <person name="Lance S.L."/>
            <person name="McCarthy F.M."/>
            <person name="McCormack J.E."/>
            <person name="Merchant M.E."/>
            <person name="Peterson D.G."/>
            <person name="Pollock D.D."/>
            <person name="Pourmand N."/>
            <person name="Raney B.J."/>
            <person name="Roessler K.A."/>
            <person name="Sanford J.R."/>
            <person name="Sawyer R.H."/>
            <person name="Schmidt C.J."/>
            <person name="Triplett E.W."/>
            <person name="Tuberville T.D."/>
            <person name="Venegas-Anaya M."/>
            <person name="Howard J.T."/>
            <person name="Jarvis E.D."/>
            <person name="Guillette L.J.Jr."/>
            <person name="Glenn T.C."/>
            <person name="Green R.E."/>
            <person name="Ray D.A."/>
        </authorList>
    </citation>
    <scope>NUCLEOTIDE SEQUENCE [LARGE SCALE GENOMIC DNA]</scope>
    <source>
        <strain evidence="1">KSC_2009_1</strain>
    </source>
</reference>